<gene>
    <name evidence="1" type="ORF">M422DRAFT_252943</name>
</gene>
<name>A0A0C9V9P4_SPHS4</name>
<protein>
    <submittedName>
        <fullName evidence="1">Uncharacterized protein</fullName>
    </submittedName>
</protein>
<organism evidence="1 2">
    <name type="scientific">Sphaerobolus stellatus (strain SS14)</name>
    <dbReference type="NCBI Taxonomy" id="990650"/>
    <lineage>
        <taxon>Eukaryota</taxon>
        <taxon>Fungi</taxon>
        <taxon>Dikarya</taxon>
        <taxon>Basidiomycota</taxon>
        <taxon>Agaricomycotina</taxon>
        <taxon>Agaricomycetes</taxon>
        <taxon>Phallomycetidae</taxon>
        <taxon>Geastrales</taxon>
        <taxon>Sphaerobolaceae</taxon>
        <taxon>Sphaerobolus</taxon>
    </lineage>
</organism>
<dbReference type="HOGENOM" id="CLU_1316151_0_0_1"/>
<reference evidence="1 2" key="1">
    <citation type="submission" date="2014-06" db="EMBL/GenBank/DDBJ databases">
        <title>Evolutionary Origins and Diversification of the Mycorrhizal Mutualists.</title>
        <authorList>
            <consortium name="DOE Joint Genome Institute"/>
            <consortium name="Mycorrhizal Genomics Consortium"/>
            <person name="Kohler A."/>
            <person name="Kuo A."/>
            <person name="Nagy L.G."/>
            <person name="Floudas D."/>
            <person name="Copeland A."/>
            <person name="Barry K.W."/>
            <person name="Cichocki N."/>
            <person name="Veneault-Fourrey C."/>
            <person name="LaButti K."/>
            <person name="Lindquist E.A."/>
            <person name="Lipzen A."/>
            <person name="Lundell T."/>
            <person name="Morin E."/>
            <person name="Murat C."/>
            <person name="Riley R."/>
            <person name="Ohm R."/>
            <person name="Sun H."/>
            <person name="Tunlid A."/>
            <person name="Henrissat B."/>
            <person name="Grigoriev I.V."/>
            <person name="Hibbett D.S."/>
            <person name="Martin F."/>
        </authorList>
    </citation>
    <scope>NUCLEOTIDE SEQUENCE [LARGE SCALE GENOMIC DNA]</scope>
    <source>
        <strain evidence="1 2">SS14</strain>
    </source>
</reference>
<keyword evidence="2" id="KW-1185">Reference proteome</keyword>
<accession>A0A0C9V9P4</accession>
<proteinExistence type="predicted"/>
<evidence type="ECO:0000313" key="2">
    <source>
        <dbReference type="Proteomes" id="UP000054279"/>
    </source>
</evidence>
<dbReference type="OrthoDB" id="10623448at2759"/>
<dbReference type="AlphaFoldDB" id="A0A0C9V9P4"/>
<evidence type="ECO:0000313" key="1">
    <source>
        <dbReference type="EMBL" id="KIJ43699.1"/>
    </source>
</evidence>
<sequence>MQLPLRLQYGSNNNYTDSQWKTASDLYNNPNTEISPINYDIGHPYPQETIKQDAFVLKRFYSEFEGSLKKWKAEKDSGTILSGWKLRQLSLLPPEKQTTTGKTTKPRTCGRCLLAKDVKKMAYQMTKDEGMNGKKTLSGPGCIHAFKDGVRIATEAMKNGQELSDDLKNLLIFEEIVRIDHDQDRLIALDQGMVAYNFTEARYKNKPKF</sequence>
<dbReference type="Proteomes" id="UP000054279">
    <property type="component" value="Unassembled WGS sequence"/>
</dbReference>
<dbReference type="EMBL" id="KN837121">
    <property type="protein sequence ID" value="KIJ43699.1"/>
    <property type="molecule type" value="Genomic_DNA"/>
</dbReference>